<feature type="domain" description="EAL" evidence="3">
    <location>
        <begin position="28"/>
        <end position="273"/>
    </location>
</feature>
<evidence type="ECO:0000256" key="1">
    <source>
        <dbReference type="SAM" id="MobiDB-lite"/>
    </source>
</evidence>
<dbReference type="PANTHER" id="PTHR33121:SF70">
    <property type="entry name" value="SIGNALING PROTEIN YKOW"/>
    <property type="match status" value="1"/>
</dbReference>
<protein>
    <submittedName>
        <fullName evidence="4">Diguanylate cyclase phosphodiesterase domain-containing protein</fullName>
    </submittedName>
</protein>
<evidence type="ECO:0000313" key="5">
    <source>
        <dbReference type="Proteomes" id="UP000051442"/>
    </source>
</evidence>
<reference evidence="4 5" key="1">
    <citation type="journal article" date="2015" name="Genome Announc.">
        <title>Expanding the biotechnology potential of lactobacilli through comparative genomics of 213 strains and associated genera.</title>
        <authorList>
            <person name="Sun Z."/>
            <person name="Harris H.M."/>
            <person name="McCann A."/>
            <person name="Guo C."/>
            <person name="Argimon S."/>
            <person name="Zhang W."/>
            <person name="Yang X."/>
            <person name="Jeffery I.B."/>
            <person name="Cooney J.C."/>
            <person name="Kagawa T.F."/>
            <person name="Liu W."/>
            <person name="Song Y."/>
            <person name="Salvetti E."/>
            <person name="Wrobel A."/>
            <person name="Rasinkangas P."/>
            <person name="Parkhill J."/>
            <person name="Rea M.C."/>
            <person name="O'Sullivan O."/>
            <person name="Ritari J."/>
            <person name="Douillard F.P."/>
            <person name="Paul Ross R."/>
            <person name="Yang R."/>
            <person name="Briner A.E."/>
            <person name="Felis G.E."/>
            <person name="de Vos W.M."/>
            <person name="Barrangou R."/>
            <person name="Klaenhammer T.R."/>
            <person name="Caufield P.W."/>
            <person name="Cui Y."/>
            <person name="Zhang H."/>
            <person name="O'Toole P.W."/>
        </authorList>
    </citation>
    <scope>NUCLEOTIDE SEQUENCE [LARGE SCALE GENOMIC DNA]</scope>
    <source>
        <strain evidence="4 5">DSM 23365</strain>
    </source>
</reference>
<dbReference type="Proteomes" id="UP000051442">
    <property type="component" value="Unassembled WGS sequence"/>
</dbReference>
<dbReference type="Pfam" id="PF00563">
    <property type="entry name" value="EAL"/>
    <property type="match status" value="1"/>
</dbReference>
<dbReference type="EMBL" id="AYZM01000087">
    <property type="protein sequence ID" value="KRN23844.1"/>
    <property type="molecule type" value="Genomic_DNA"/>
</dbReference>
<keyword evidence="2" id="KW-0472">Membrane</keyword>
<evidence type="ECO:0000313" key="4">
    <source>
        <dbReference type="EMBL" id="KRN23844.1"/>
    </source>
</evidence>
<dbReference type="STRING" id="1423804.FD14_GL000598"/>
<accession>A0A0R2FHG4</accession>
<dbReference type="InterPro" id="IPR035919">
    <property type="entry name" value="EAL_sf"/>
</dbReference>
<dbReference type="SMART" id="SM00052">
    <property type="entry name" value="EAL"/>
    <property type="match status" value="1"/>
</dbReference>
<feature type="transmembrane region" description="Helical" evidence="2">
    <location>
        <begin position="7"/>
        <end position="29"/>
    </location>
</feature>
<dbReference type="GO" id="GO:0071111">
    <property type="term" value="F:cyclic-guanylate-specific phosphodiesterase activity"/>
    <property type="evidence" value="ECO:0007669"/>
    <property type="project" value="InterPro"/>
</dbReference>
<feature type="region of interest" description="Disordered" evidence="1">
    <location>
        <begin position="255"/>
        <end position="277"/>
    </location>
</feature>
<name>A0A0R2FHG4_9LACO</name>
<keyword evidence="2" id="KW-0812">Transmembrane</keyword>
<comment type="caution">
    <text evidence="4">The sequence shown here is derived from an EMBL/GenBank/DDBJ whole genome shotgun (WGS) entry which is preliminary data.</text>
</comment>
<feature type="compositionally biased region" description="Basic and acidic residues" evidence="1">
    <location>
        <begin position="261"/>
        <end position="277"/>
    </location>
</feature>
<proteinExistence type="predicted"/>
<organism evidence="4 5">
    <name type="scientific">Secundilactobacillus similis DSM 23365 = JCM 2765</name>
    <dbReference type="NCBI Taxonomy" id="1423804"/>
    <lineage>
        <taxon>Bacteria</taxon>
        <taxon>Bacillati</taxon>
        <taxon>Bacillota</taxon>
        <taxon>Bacilli</taxon>
        <taxon>Lactobacillales</taxon>
        <taxon>Lactobacillaceae</taxon>
        <taxon>Secundilactobacillus</taxon>
    </lineage>
</organism>
<dbReference type="InterPro" id="IPR050706">
    <property type="entry name" value="Cyclic-di-GMP_PDE-like"/>
</dbReference>
<dbReference type="PATRIC" id="fig|1423804.4.peg.643"/>
<evidence type="ECO:0000259" key="3">
    <source>
        <dbReference type="PROSITE" id="PS50883"/>
    </source>
</evidence>
<evidence type="ECO:0000256" key="2">
    <source>
        <dbReference type="SAM" id="Phobius"/>
    </source>
</evidence>
<dbReference type="SUPFAM" id="SSF141868">
    <property type="entry name" value="EAL domain-like"/>
    <property type="match status" value="1"/>
</dbReference>
<keyword evidence="5" id="KW-1185">Reference proteome</keyword>
<sequence length="277" mass="32283">MLETLKFWLLLAAIVMLVISVLIIGIYFYHSRQRSNNYLGKEEFVLRYFIQPTVDDCGKLTGYECLLREQQPDGSWRLPQQLETLPLQRVIFLLESTFKVLPEEPIQLSINLDYDQIISPEFDYFVRWAISKISPMQLAVELSLKPDQRYPYHTTFLRHIKTGQSYGMRFEVDNLGAESANMQMINWMVGVIDTLKCSMRAFRKTDANQWLDLNLQSWHRFAEEQHMQLVLTGIENEADEALASQLNIGLRQGYRFGRPSDPTKHKEVGQDGKVVEK</sequence>
<dbReference type="PANTHER" id="PTHR33121">
    <property type="entry name" value="CYCLIC DI-GMP PHOSPHODIESTERASE PDEF"/>
    <property type="match status" value="1"/>
</dbReference>
<dbReference type="PROSITE" id="PS50883">
    <property type="entry name" value="EAL"/>
    <property type="match status" value="1"/>
</dbReference>
<dbReference type="Gene3D" id="3.20.20.450">
    <property type="entry name" value="EAL domain"/>
    <property type="match status" value="1"/>
</dbReference>
<gene>
    <name evidence="4" type="ORF">FD14_GL000598</name>
</gene>
<keyword evidence="2" id="KW-1133">Transmembrane helix</keyword>
<dbReference type="AlphaFoldDB" id="A0A0R2FHG4"/>
<dbReference type="InterPro" id="IPR001633">
    <property type="entry name" value="EAL_dom"/>
</dbReference>